<keyword evidence="4" id="KW-0547">Nucleotide-binding</keyword>
<keyword evidence="6 8" id="KW-1133">Transmembrane helix</keyword>
<evidence type="ECO:0000256" key="8">
    <source>
        <dbReference type="SAM" id="Phobius"/>
    </source>
</evidence>
<protein>
    <recommendedName>
        <fullName evidence="9">ABC transporter domain-containing protein</fullName>
    </recommendedName>
</protein>
<feature type="domain" description="ABC transporter" evidence="9">
    <location>
        <begin position="538"/>
        <end position="775"/>
    </location>
</feature>
<accession>A0A4Y7J067</accession>
<evidence type="ECO:0000256" key="2">
    <source>
        <dbReference type="ARBA" id="ARBA00008526"/>
    </source>
</evidence>
<dbReference type="SMART" id="SM00382">
    <property type="entry name" value="AAA"/>
    <property type="match status" value="1"/>
</dbReference>
<dbReference type="Gramene" id="RZC53148">
    <property type="protein sequence ID" value="RZC53148"/>
    <property type="gene ID" value="C5167_011995"/>
</dbReference>
<dbReference type="SUPFAM" id="SSF52540">
    <property type="entry name" value="P-loop containing nucleoside triphosphate hydrolases"/>
    <property type="match status" value="1"/>
</dbReference>
<dbReference type="GO" id="GO:0005319">
    <property type="term" value="F:lipid transporter activity"/>
    <property type="evidence" value="ECO:0007669"/>
    <property type="project" value="TreeGrafter"/>
</dbReference>
<dbReference type="Pfam" id="PF24526">
    <property type="entry name" value="ABCA12_C"/>
    <property type="match status" value="1"/>
</dbReference>
<evidence type="ECO:0000313" key="11">
    <source>
        <dbReference type="Proteomes" id="UP000316621"/>
    </source>
</evidence>
<feature type="transmembrane region" description="Helical" evidence="8">
    <location>
        <begin position="307"/>
        <end position="328"/>
    </location>
</feature>
<gene>
    <name evidence="10" type="ORF">C5167_011995</name>
</gene>
<dbReference type="FunFam" id="3.40.50.300:FF:000633">
    <property type="entry name" value="ABC transporter A family member 7"/>
    <property type="match status" value="1"/>
</dbReference>
<feature type="transmembrane region" description="Helical" evidence="8">
    <location>
        <begin position="407"/>
        <end position="426"/>
    </location>
</feature>
<dbReference type="Pfam" id="PF00005">
    <property type="entry name" value="ABC_tran"/>
    <property type="match status" value="1"/>
</dbReference>
<dbReference type="PROSITE" id="PS50893">
    <property type="entry name" value="ABC_TRANSPORTER_2"/>
    <property type="match status" value="1"/>
</dbReference>
<evidence type="ECO:0000259" key="9">
    <source>
        <dbReference type="PROSITE" id="PS50893"/>
    </source>
</evidence>
<evidence type="ECO:0000256" key="5">
    <source>
        <dbReference type="ARBA" id="ARBA00022840"/>
    </source>
</evidence>
<evidence type="ECO:0000256" key="4">
    <source>
        <dbReference type="ARBA" id="ARBA00022741"/>
    </source>
</evidence>
<dbReference type="Gene3D" id="3.40.50.300">
    <property type="entry name" value="P-loop containing nucleotide triphosphate hydrolases"/>
    <property type="match status" value="1"/>
</dbReference>
<dbReference type="CDD" id="cd03263">
    <property type="entry name" value="ABC_subfamily_A"/>
    <property type="match status" value="1"/>
</dbReference>
<dbReference type="GO" id="GO:0016887">
    <property type="term" value="F:ATP hydrolysis activity"/>
    <property type="evidence" value="ECO:0007669"/>
    <property type="project" value="InterPro"/>
</dbReference>
<dbReference type="GO" id="GO:0140359">
    <property type="term" value="F:ABC-type transporter activity"/>
    <property type="evidence" value="ECO:0007669"/>
    <property type="project" value="InterPro"/>
</dbReference>
<evidence type="ECO:0000256" key="3">
    <source>
        <dbReference type="ARBA" id="ARBA00022692"/>
    </source>
</evidence>
<keyword evidence="11" id="KW-1185">Reference proteome</keyword>
<dbReference type="InterPro" id="IPR017871">
    <property type="entry name" value="ABC_transporter-like_CS"/>
</dbReference>
<dbReference type="PROSITE" id="PS00211">
    <property type="entry name" value="ABC_TRANSPORTER_1"/>
    <property type="match status" value="1"/>
</dbReference>
<dbReference type="STRING" id="3469.A0A4Y7J067"/>
<keyword evidence="5" id="KW-0067">ATP-binding</keyword>
<evidence type="ECO:0000313" key="10">
    <source>
        <dbReference type="EMBL" id="RZC53148.1"/>
    </source>
</evidence>
<dbReference type="PANTHER" id="PTHR19229:SF154">
    <property type="entry name" value="ABC TRANSPORTER A FAMILY MEMBER 3-RELATED"/>
    <property type="match status" value="1"/>
</dbReference>
<dbReference type="AlphaFoldDB" id="A0A4Y7J067"/>
<name>A0A4Y7J067_PAPSO</name>
<evidence type="ECO:0000256" key="1">
    <source>
        <dbReference type="ARBA" id="ARBA00004141"/>
    </source>
</evidence>
<proteinExistence type="inferred from homology"/>
<keyword evidence="3 8" id="KW-0812">Transmembrane</keyword>
<evidence type="ECO:0000256" key="6">
    <source>
        <dbReference type="ARBA" id="ARBA00022989"/>
    </source>
</evidence>
<dbReference type="InterPro" id="IPR026082">
    <property type="entry name" value="ABCA"/>
</dbReference>
<dbReference type="InterPro" id="IPR003593">
    <property type="entry name" value="AAA+_ATPase"/>
</dbReference>
<dbReference type="InterPro" id="IPR003439">
    <property type="entry name" value="ABC_transporter-like_ATP-bd"/>
</dbReference>
<dbReference type="EMBL" id="CM010717">
    <property type="protein sequence ID" value="RZC53148.1"/>
    <property type="molecule type" value="Genomic_DNA"/>
</dbReference>
<dbReference type="OMA" id="GTKGMEW"/>
<sequence>MSIVLGTSDAVLTPEKIPAFLQIPLPEARAVRTGFIPYQDLPDKSCKATGSCPVTILVTGKNESLGKSVIKNLFNSAHLSFSPRRQVSLNSSTPIDTNDLLLGEREHIPSYIRAVKKMISKYEVVKPQCKHKAKVLILLQTASVNDTAEVTCVPGLGLWRNSTLLVNDELFKGYAEGNSENEANEILGAYDFLNTDETNFNLSIWYNSTYDKHSTIQRAVNMASNAYLKFLNGTFIKMLLDFVEGMPMPPQNDLAGGLDSFIGGSLPLFFTWVILQLFPVIVTTLVYEKQQNLRMMMKMHGLGDGPYWMITYLYFLILSFAYMLCLMVSGNLIGKKFHISFEFCCFNSRPMRSRMSLIEKAIISFSRMSIFKFTELSVQFAFYFIYINLQISFGFLLATAFSNVKTATVMAHMYVFGSGLIAAFVFKSLVESTSFSRGWIVILETCPAFSLYRGLYEFQDYSQRTSYVGHLIKMSWKDVNDGEDGMRGVFLLMIVEWIQPTTQTQHPNVHVEIEKPDVSQEREKVKELMLKNDTSHSIVCDTLKKVYPSRDGNPEKLAARGLSLALEGGECFGMLGPNGAGKTSFISMMIGLTKPTSGVALVNGLDLATEMDEIYSSMGVCPQHDLLGECLTAREHLLFYGRLKNLKNSALTEEVEESLKSVNLFHGGVADKQAQTYSGGMKRRLSVAISLIGDPKVVYMDEPSTGLDPASRNQLWNIVKRAKKDRAIILTTHSMEEAEALCDWLGIFADGSLQCIGNPKELKARYGGSYVFTMTTSVSLDNEVENLVRQLSSNANKIYHLSGTQKFEIPKKDVRIGDVFRSVENAKSRFTINAWGLTDTTLEDVFIKVAQAALASTSTM</sequence>
<dbReference type="GO" id="GO:0005524">
    <property type="term" value="F:ATP binding"/>
    <property type="evidence" value="ECO:0007669"/>
    <property type="project" value="UniProtKB-KW"/>
</dbReference>
<organism evidence="10 11">
    <name type="scientific">Papaver somniferum</name>
    <name type="common">Opium poppy</name>
    <dbReference type="NCBI Taxonomy" id="3469"/>
    <lineage>
        <taxon>Eukaryota</taxon>
        <taxon>Viridiplantae</taxon>
        <taxon>Streptophyta</taxon>
        <taxon>Embryophyta</taxon>
        <taxon>Tracheophyta</taxon>
        <taxon>Spermatophyta</taxon>
        <taxon>Magnoliopsida</taxon>
        <taxon>Ranunculales</taxon>
        <taxon>Papaveraceae</taxon>
        <taxon>Papaveroideae</taxon>
        <taxon>Papaver</taxon>
    </lineage>
</organism>
<feature type="transmembrane region" description="Helical" evidence="8">
    <location>
        <begin position="268"/>
        <end position="287"/>
    </location>
</feature>
<comment type="similarity">
    <text evidence="2">Belongs to the ABC transporter superfamily. ABCA family. CPR flippase (TC 3.A.1.211) subfamily.</text>
</comment>
<dbReference type="PANTHER" id="PTHR19229">
    <property type="entry name" value="ATP-BINDING CASSETTE TRANSPORTER SUBFAMILY A ABCA"/>
    <property type="match status" value="1"/>
</dbReference>
<comment type="subcellular location">
    <subcellularLocation>
        <location evidence="1">Membrane</location>
        <topology evidence="1">Multi-pass membrane protein</topology>
    </subcellularLocation>
</comment>
<dbReference type="GO" id="GO:0016020">
    <property type="term" value="C:membrane"/>
    <property type="evidence" value="ECO:0007669"/>
    <property type="project" value="UniProtKB-SubCell"/>
</dbReference>
<feature type="transmembrane region" description="Helical" evidence="8">
    <location>
        <begin position="380"/>
        <end position="401"/>
    </location>
</feature>
<evidence type="ECO:0000256" key="7">
    <source>
        <dbReference type="ARBA" id="ARBA00023136"/>
    </source>
</evidence>
<keyword evidence="7 8" id="KW-0472">Membrane</keyword>
<reference evidence="10 11" key="1">
    <citation type="journal article" date="2018" name="Science">
        <title>The opium poppy genome and morphinan production.</title>
        <authorList>
            <person name="Guo L."/>
            <person name="Winzer T."/>
            <person name="Yang X."/>
            <person name="Li Y."/>
            <person name="Ning Z."/>
            <person name="He Z."/>
            <person name="Teodor R."/>
            <person name="Lu Y."/>
            <person name="Bowser T.A."/>
            <person name="Graham I.A."/>
            <person name="Ye K."/>
        </authorList>
    </citation>
    <scope>NUCLEOTIDE SEQUENCE [LARGE SCALE GENOMIC DNA]</scope>
    <source>
        <strain evidence="11">cv. HN1</strain>
        <tissue evidence="10">Leaves</tissue>
    </source>
</reference>
<dbReference type="Pfam" id="PF12698">
    <property type="entry name" value="ABC2_membrane_3"/>
    <property type="match status" value="1"/>
</dbReference>
<dbReference type="InterPro" id="IPR013525">
    <property type="entry name" value="ABC2_TM"/>
</dbReference>
<dbReference type="Proteomes" id="UP000316621">
    <property type="component" value="Chromosome 3"/>
</dbReference>
<dbReference type="InterPro" id="IPR027417">
    <property type="entry name" value="P-loop_NTPase"/>
</dbReference>